<dbReference type="EMBL" id="BLKC01000011">
    <property type="protein sequence ID" value="GFF28515.1"/>
    <property type="molecule type" value="Genomic_DNA"/>
</dbReference>
<gene>
    <name evidence="2" type="ORF">IFM46972_02372</name>
</gene>
<evidence type="ECO:0000256" key="1">
    <source>
        <dbReference type="SAM" id="MobiDB-lite"/>
    </source>
</evidence>
<comment type="caution">
    <text evidence="2">The sequence shown here is derived from an EMBL/GenBank/DDBJ whole genome shotgun (WGS) entry which is preliminary data.</text>
</comment>
<dbReference type="Proteomes" id="UP000465221">
    <property type="component" value="Unassembled WGS sequence"/>
</dbReference>
<dbReference type="AlphaFoldDB" id="A0A8H3RJ62"/>
<name>A0A8H3RJ62_9EURO</name>
<feature type="region of interest" description="Disordered" evidence="1">
    <location>
        <begin position="673"/>
        <end position="715"/>
    </location>
</feature>
<sequence length="768" mass="83962">MDLLLCRRFRRIWKYPSSPIAEQPYQLNETEPPLFLDDHPRGLSSANEYTIIPQSPRCSSEGLSERLRRRLSRDSRRLNVASRRSVRRSGTSLFSIHSKSAKHNGAVAAPHEFGSGLMSERGYDSDAQFISSPIHIADNVKAAASIGRKAVPPAQPYHDEGDSLFGKDGKCPVYQPTGVSLSSPEHEGWSPQAMHGFFISHEPNVQSLKARGSPCPSAGLNNEATPGKNNANCGPVPIASASAASLDIFDGKDIIPPILQEQPGSPGRDYNIPVHPLNLASPSTEHSSELLIRKRRQRHQVSTSEDQSIHLTDLDISKMLASASASPLILSPSQSSYENPQGSTSGTWAAQYQGGSFGSPARILTPVWDGGVLKLGVQDARQASSCYSPRTGSTSADVPANIEKTVMNRNKREISCSRTPFAALSPNPSSRGVSLLEKHVSSLDHGSLGKADALKSRFTEQFDLNRSITSLGSVAMSSGMTSPRKVSIGWMSGGRRLGYGYTVVDGDKDETAEKDPGKASSTRGESSTKPHVAHIIDRLRFSRWSGATTLIRTSNASDSASCDSIINSHTWRRFADRRKNHADAQMSDNRRALWSLKPRNCSSDYVSERHALGQCASAFNESLRDSSMESARELQSSQSLGMEQYNPKHKGHRNTMTTTNPSCQYAIGRKKGAQTMELRSPSRKGCCDTATDDVSMSSSQHTVKEENSHSTSQDKEGCIISQDAFERPEVQHSHADNEEHLQCDDLETTIDDWASMYQDCLELYSDPE</sequence>
<feature type="region of interest" description="Disordered" evidence="1">
    <location>
        <begin position="643"/>
        <end position="662"/>
    </location>
</feature>
<feature type="compositionally biased region" description="Polar residues" evidence="1">
    <location>
        <begin position="692"/>
        <end position="701"/>
    </location>
</feature>
<protein>
    <submittedName>
        <fullName evidence="2">Uncharacterized protein</fullName>
    </submittedName>
</protein>
<organism evidence="2 3">
    <name type="scientific">Aspergillus udagawae</name>
    <dbReference type="NCBI Taxonomy" id="91492"/>
    <lineage>
        <taxon>Eukaryota</taxon>
        <taxon>Fungi</taxon>
        <taxon>Dikarya</taxon>
        <taxon>Ascomycota</taxon>
        <taxon>Pezizomycotina</taxon>
        <taxon>Eurotiomycetes</taxon>
        <taxon>Eurotiomycetidae</taxon>
        <taxon>Eurotiales</taxon>
        <taxon>Aspergillaceae</taxon>
        <taxon>Aspergillus</taxon>
        <taxon>Aspergillus subgen. Fumigati</taxon>
    </lineage>
</organism>
<accession>A0A8H3RJ62</accession>
<evidence type="ECO:0000313" key="3">
    <source>
        <dbReference type="Proteomes" id="UP000465221"/>
    </source>
</evidence>
<feature type="compositionally biased region" description="Basic and acidic residues" evidence="1">
    <location>
        <begin position="506"/>
        <end position="517"/>
    </location>
</feature>
<proteinExistence type="predicted"/>
<feature type="compositionally biased region" description="Basic and acidic residues" evidence="1">
    <location>
        <begin position="702"/>
        <end position="715"/>
    </location>
</feature>
<feature type="region of interest" description="Disordered" evidence="1">
    <location>
        <begin position="506"/>
        <end position="530"/>
    </location>
</feature>
<reference evidence="2 3" key="1">
    <citation type="submission" date="2020-01" db="EMBL/GenBank/DDBJ databases">
        <title>Draft genome sequence of Aspergillus udagawae IFM 46972.</title>
        <authorList>
            <person name="Takahashi H."/>
            <person name="Yaguchi T."/>
        </authorList>
    </citation>
    <scope>NUCLEOTIDE SEQUENCE [LARGE SCALE GENOMIC DNA]</scope>
    <source>
        <strain evidence="2 3">IFM 46972</strain>
    </source>
</reference>
<feature type="compositionally biased region" description="Polar residues" evidence="1">
    <location>
        <begin position="519"/>
        <end position="529"/>
    </location>
</feature>
<evidence type="ECO:0000313" key="2">
    <source>
        <dbReference type="EMBL" id="GFF28515.1"/>
    </source>
</evidence>